<dbReference type="Proteomes" id="UP001524473">
    <property type="component" value="Unassembled WGS sequence"/>
</dbReference>
<accession>A0ABT1RW19</accession>
<evidence type="ECO:0000256" key="4">
    <source>
        <dbReference type="ARBA" id="ARBA00022989"/>
    </source>
</evidence>
<keyword evidence="8" id="KW-1185">Reference proteome</keyword>
<evidence type="ECO:0000313" key="7">
    <source>
        <dbReference type="EMBL" id="MCQ4838798.1"/>
    </source>
</evidence>
<dbReference type="GeneID" id="90531680"/>
<keyword evidence="5 6" id="KW-0472">Membrane</keyword>
<evidence type="ECO:0000313" key="8">
    <source>
        <dbReference type="Proteomes" id="UP001524473"/>
    </source>
</evidence>
<comment type="subcellular location">
    <subcellularLocation>
        <location evidence="1">Cell membrane</location>
    </subcellularLocation>
</comment>
<evidence type="ECO:0000256" key="2">
    <source>
        <dbReference type="ARBA" id="ARBA00022475"/>
    </source>
</evidence>
<evidence type="ECO:0000256" key="5">
    <source>
        <dbReference type="ARBA" id="ARBA00023136"/>
    </source>
</evidence>
<proteinExistence type="predicted"/>
<dbReference type="RefSeq" id="WP_066861864.1">
    <property type="nucleotide sequence ID" value="NZ_CABKVV010000012.1"/>
</dbReference>
<keyword evidence="2" id="KW-1003">Cell membrane</keyword>
<evidence type="ECO:0000256" key="1">
    <source>
        <dbReference type="ARBA" id="ARBA00004236"/>
    </source>
</evidence>
<evidence type="ECO:0000256" key="3">
    <source>
        <dbReference type="ARBA" id="ARBA00022692"/>
    </source>
</evidence>
<protein>
    <submittedName>
        <fullName evidence="7">OadG family protein</fullName>
    </submittedName>
</protein>
<keyword evidence="3 6" id="KW-0812">Transmembrane</keyword>
<dbReference type="EMBL" id="JANFZH010000004">
    <property type="protein sequence ID" value="MCQ4838798.1"/>
    <property type="molecule type" value="Genomic_DNA"/>
</dbReference>
<name>A0ABT1RW19_9FIRM</name>
<dbReference type="InterPro" id="IPR005899">
    <property type="entry name" value="Na_pump_deCOase"/>
</dbReference>
<gene>
    <name evidence="7" type="ORF">NE695_02585</name>
</gene>
<feature type="transmembrane region" description="Helical" evidence="6">
    <location>
        <begin position="6"/>
        <end position="28"/>
    </location>
</feature>
<reference evidence="7 8" key="1">
    <citation type="submission" date="2022-06" db="EMBL/GenBank/DDBJ databases">
        <title>Isolation of gut microbiota from human fecal samples.</title>
        <authorList>
            <person name="Pamer E.G."/>
            <person name="Barat B."/>
            <person name="Waligurski E."/>
            <person name="Medina S."/>
            <person name="Paddock L."/>
            <person name="Mostad J."/>
        </authorList>
    </citation>
    <scope>NUCLEOTIDE SEQUENCE [LARGE SCALE GENOMIC DNA]</scope>
    <source>
        <strain evidence="7 8">DFI.9.73</strain>
    </source>
</reference>
<dbReference type="Pfam" id="PF04277">
    <property type="entry name" value="OAD_gamma"/>
    <property type="match status" value="1"/>
</dbReference>
<sequence length="92" mass="9688">MNEPSFIQVVLMGLITVFVVLICLIVIIKIMGAIMTKVTGKSAPQAVPVPPAAPVPAVQPNKQLLVAAIAAAVAEDMGTDVNHIRIHAIRKL</sequence>
<keyword evidence="4 6" id="KW-1133">Transmembrane helix</keyword>
<evidence type="ECO:0000256" key="6">
    <source>
        <dbReference type="SAM" id="Phobius"/>
    </source>
</evidence>
<dbReference type="NCBIfam" id="TIGR01195">
    <property type="entry name" value="oadG_fam"/>
    <property type="match status" value="1"/>
</dbReference>
<organism evidence="7 8">
    <name type="scientific">Neglectibacter timonensis</name>
    <dbReference type="NCBI Taxonomy" id="1776382"/>
    <lineage>
        <taxon>Bacteria</taxon>
        <taxon>Bacillati</taxon>
        <taxon>Bacillota</taxon>
        <taxon>Clostridia</taxon>
        <taxon>Eubacteriales</taxon>
        <taxon>Oscillospiraceae</taxon>
        <taxon>Neglectibacter</taxon>
    </lineage>
</organism>
<comment type="caution">
    <text evidence="7">The sequence shown here is derived from an EMBL/GenBank/DDBJ whole genome shotgun (WGS) entry which is preliminary data.</text>
</comment>